<evidence type="ECO:0000313" key="2">
    <source>
        <dbReference type="EMBL" id="KFH46739.1"/>
    </source>
</evidence>
<evidence type="ECO:0008006" key="4">
    <source>
        <dbReference type="Google" id="ProtNLM"/>
    </source>
</evidence>
<organism evidence="2 3">
    <name type="scientific">Hapsidospora chrysogenum (strain ATCC 11550 / CBS 779.69 / DSM 880 / IAM 14645 / JCM 23072 / IMI 49137)</name>
    <name type="common">Acremonium chrysogenum</name>
    <dbReference type="NCBI Taxonomy" id="857340"/>
    <lineage>
        <taxon>Eukaryota</taxon>
        <taxon>Fungi</taxon>
        <taxon>Dikarya</taxon>
        <taxon>Ascomycota</taxon>
        <taxon>Pezizomycotina</taxon>
        <taxon>Sordariomycetes</taxon>
        <taxon>Hypocreomycetidae</taxon>
        <taxon>Hypocreales</taxon>
        <taxon>Bionectriaceae</taxon>
        <taxon>Hapsidospora</taxon>
    </lineage>
</organism>
<evidence type="ECO:0000313" key="3">
    <source>
        <dbReference type="Proteomes" id="UP000029964"/>
    </source>
</evidence>
<comment type="caution">
    <text evidence="2">The sequence shown here is derived from an EMBL/GenBank/DDBJ whole genome shotgun (WGS) entry which is preliminary data.</text>
</comment>
<feature type="compositionally biased region" description="Basic and acidic residues" evidence="1">
    <location>
        <begin position="17"/>
        <end position="27"/>
    </location>
</feature>
<accession>A0A086TBK7</accession>
<dbReference type="PANTHER" id="PTHR37012">
    <property type="entry name" value="B-ZIP TRANSCRIPTION FACTOR (EUROFUNG)-RELATED"/>
    <property type="match status" value="1"/>
</dbReference>
<protein>
    <recommendedName>
        <fullName evidence="4">BZIP domain-containing protein</fullName>
    </recommendedName>
</protein>
<dbReference type="STRING" id="857340.A0A086TBK7"/>
<reference evidence="3" key="1">
    <citation type="journal article" date="2014" name="Genome Announc.">
        <title>Genome sequence and annotation of Acremonium chrysogenum, producer of the beta-lactam antibiotic cephalosporin C.</title>
        <authorList>
            <person name="Terfehr D."/>
            <person name="Dahlmann T.A."/>
            <person name="Specht T."/>
            <person name="Zadra I."/>
            <person name="Kuernsteiner H."/>
            <person name="Kueck U."/>
        </authorList>
    </citation>
    <scope>NUCLEOTIDE SEQUENCE [LARGE SCALE GENOMIC DNA]</scope>
    <source>
        <strain evidence="3">ATCC 11550 / CBS 779.69 / DSM 880 / IAM 14645 / JCM 23072 / IMI 49137</strain>
    </source>
</reference>
<evidence type="ECO:0000256" key="1">
    <source>
        <dbReference type="SAM" id="MobiDB-lite"/>
    </source>
</evidence>
<feature type="compositionally biased region" description="Polar residues" evidence="1">
    <location>
        <begin position="187"/>
        <end position="202"/>
    </location>
</feature>
<dbReference type="Pfam" id="PF11905">
    <property type="entry name" value="DUF3425"/>
    <property type="match status" value="1"/>
</dbReference>
<sequence length="434" mass="48998">MKKQEDRRVSNMTPEQVSRKRAVDRYNQRSHRARNKVYIRHLEAKVAELSYKLESAEARLLQYEGNGSRNHGGEHPGGHLASPPLTHEASLIRQDGSGASDCHGSRSPDNATDRSLAERNKGDYSDSVHGKYRKPLPLDFGSGIAANIYESPRDLTFRGMSPPEANAVDAPETKATLTIPRGASGDTGLSASPPSDSTTNVPEWQRLPMHLPPTTELDEIIIHKSRLWREKYLKSGRQITELDEARFPSISSLLNQPLDEGDTMPRPVSDEVAAQVLNLPVRSLVERIGFMYKISYFVRWLVCQTEQTYNQMPDFMKPTELQRTVPHPAWIDVLTFPDARDELIRQGNWSVYETFRSLTGASISVTWPYPDSGAFMESADGQSLRLNPMFEAHIRCLGNWKLGKEVGEVFPFMKPYVRQERGRLGNLRVNSRNV</sequence>
<dbReference type="CDD" id="cd14688">
    <property type="entry name" value="bZIP_YAP"/>
    <property type="match status" value="1"/>
</dbReference>
<proteinExistence type="predicted"/>
<feature type="region of interest" description="Disordered" evidence="1">
    <location>
        <begin position="178"/>
        <end position="205"/>
    </location>
</feature>
<feature type="region of interest" description="Disordered" evidence="1">
    <location>
        <begin position="65"/>
        <end position="84"/>
    </location>
</feature>
<dbReference type="InterPro" id="IPR021833">
    <property type="entry name" value="DUF3425"/>
</dbReference>
<name>A0A086TBK7_HAPC1</name>
<dbReference type="PANTHER" id="PTHR37012:SF2">
    <property type="entry name" value="BZIP DOMAIN-CONTAINING PROTEIN-RELATED"/>
    <property type="match status" value="1"/>
</dbReference>
<feature type="region of interest" description="Disordered" evidence="1">
    <location>
        <begin position="1"/>
        <end position="32"/>
    </location>
</feature>
<keyword evidence="3" id="KW-1185">Reference proteome</keyword>
<dbReference type="EMBL" id="JPKY01000016">
    <property type="protein sequence ID" value="KFH46739.1"/>
    <property type="molecule type" value="Genomic_DNA"/>
</dbReference>
<feature type="compositionally biased region" description="Basic and acidic residues" evidence="1">
    <location>
        <begin position="103"/>
        <end position="129"/>
    </location>
</feature>
<dbReference type="Proteomes" id="UP000029964">
    <property type="component" value="Unassembled WGS sequence"/>
</dbReference>
<feature type="region of interest" description="Disordered" evidence="1">
    <location>
        <begin position="95"/>
        <end position="132"/>
    </location>
</feature>
<dbReference type="AlphaFoldDB" id="A0A086TBK7"/>
<gene>
    <name evidence="2" type="ORF">ACRE_023890</name>
</gene>
<dbReference type="OrthoDB" id="4161589at2759"/>
<dbReference type="HOGENOM" id="CLU_020925_0_0_1"/>